<gene>
    <name evidence="1" type="ORF">CBP34_05100</name>
</gene>
<dbReference type="KEGG" id="acid:CBP33_05265"/>
<protein>
    <submittedName>
        <fullName evidence="1">Uncharacterized protein</fullName>
    </submittedName>
</protein>
<reference evidence="1 2" key="1">
    <citation type="submission" date="2017-05" db="EMBL/GenBank/DDBJ databases">
        <title>Polyphasic characterization of four soil-derived phenanthrene-degrading Acidovorax strains and proposal of Acidovorax phenanthrenivorans sp. nov.</title>
        <authorList>
            <person name="Singleton D.R."/>
            <person name="Lee J."/>
            <person name="Dickey A.N."/>
            <person name="Stroud A."/>
            <person name="Scholl E.H."/>
            <person name="Wright F.A."/>
            <person name="Aitken M.D."/>
        </authorList>
    </citation>
    <scope>NUCLEOTIDE SEQUENCE [LARGE SCALE GENOMIC DNA]</scope>
    <source>
        <strain evidence="1">NA3</strain>
    </source>
</reference>
<name>A0A240U188_9BURK</name>
<dbReference type="KEGG" id="acin:CBP34_05100"/>
<dbReference type="RefSeq" id="WP_086911703.1">
    <property type="nucleotide sequence ID" value="NZ_CP021359.1"/>
</dbReference>
<dbReference type="KEGG" id="acip:CBP36_05715"/>
<dbReference type="AlphaFoldDB" id="A0A240U188"/>
<accession>A0A240UAA1</accession>
<dbReference type="KEGG" id="acis:CBP35_13230"/>
<accession>A0A240TR47</accession>
<organism evidence="1 2">
    <name type="scientific">Acidovorax carolinensis</name>
    <dbReference type="NCBI Taxonomy" id="553814"/>
    <lineage>
        <taxon>Bacteria</taxon>
        <taxon>Pseudomonadati</taxon>
        <taxon>Pseudomonadota</taxon>
        <taxon>Betaproteobacteria</taxon>
        <taxon>Burkholderiales</taxon>
        <taxon>Comamonadaceae</taxon>
        <taxon>Acidovorax</taxon>
    </lineage>
</organism>
<accession>A0A240U188</accession>
<dbReference type="OrthoDB" id="9204559at2"/>
<sequence>MDKLVEHYGVVLSESTIARITEGHAKKIFESAPPPQGWPTQPGTSTAVIVQTDGGMVPIMEPDVNSADKRKGKKLQWREAKICLAHPQGSKTLAFAGTLLGDVDTAGQCLFECAVQAGFGTGTPIHGVGDGAPWIADQVEKKFGAQGRYLVDFFHACDYLSAAGKAIISSGQEHKTWMDKQKTRLKTNQANDVLHELQTHLESPQVQDSEAPVRQCHRYLFNRPDQLNYQDAIKRDLPIGSGEIESAHRYIVPCLSG</sequence>
<keyword evidence="2" id="KW-1185">Reference proteome</keyword>
<evidence type="ECO:0000313" key="1">
    <source>
        <dbReference type="EMBL" id="ART51167.1"/>
    </source>
</evidence>
<dbReference type="EMBL" id="CP021361">
    <property type="protein sequence ID" value="ART51167.1"/>
    <property type="molecule type" value="Genomic_DNA"/>
</dbReference>
<evidence type="ECO:0000313" key="2">
    <source>
        <dbReference type="Proteomes" id="UP000194432"/>
    </source>
</evidence>
<proteinExistence type="predicted"/>
<dbReference type="Proteomes" id="UP000194432">
    <property type="component" value="Chromosome 1"/>
</dbReference>